<name>C8W1V1_DESAS</name>
<dbReference type="AlphaFoldDB" id="C8W1V1"/>
<gene>
    <name evidence="2" type="ordered locus">Dtox_2807</name>
</gene>
<evidence type="ECO:0000313" key="2">
    <source>
        <dbReference type="EMBL" id="ACV63572.1"/>
    </source>
</evidence>
<keyword evidence="3" id="KW-1185">Reference proteome</keyword>
<evidence type="ECO:0000256" key="1">
    <source>
        <dbReference type="SAM" id="Coils"/>
    </source>
</evidence>
<proteinExistence type="predicted"/>
<dbReference type="HOGENOM" id="CLU_198719_0_0_9"/>
<organism evidence="2 3">
    <name type="scientific">Desulfofarcimen acetoxidans (strain ATCC 49208 / DSM 771 / KCTC 5769 / VKM B-1644 / 5575)</name>
    <name type="common">Desulfotomaculum acetoxidans</name>
    <dbReference type="NCBI Taxonomy" id="485916"/>
    <lineage>
        <taxon>Bacteria</taxon>
        <taxon>Bacillati</taxon>
        <taxon>Bacillota</taxon>
        <taxon>Clostridia</taxon>
        <taxon>Eubacteriales</taxon>
        <taxon>Peptococcaceae</taxon>
        <taxon>Desulfofarcimen</taxon>
    </lineage>
</organism>
<keyword evidence="1" id="KW-0175">Coiled coil</keyword>
<accession>C8W1V1</accession>
<feature type="coiled-coil region" evidence="1">
    <location>
        <begin position="12"/>
        <end position="69"/>
    </location>
</feature>
<reference evidence="2 3" key="1">
    <citation type="journal article" date="2009" name="Stand. Genomic Sci.">
        <title>Complete genome sequence of Desulfotomaculum acetoxidans type strain (5575).</title>
        <authorList>
            <person name="Spring S."/>
            <person name="Lapidus A."/>
            <person name="Schroder M."/>
            <person name="Gleim D."/>
            <person name="Sims D."/>
            <person name="Meincke L."/>
            <person name="Glavina Del Rio T."/>
            <person name="Tice H."/>
            <person name="Copeland A."/>
            <person name="Cheng J.F."/>
            <person name="Lucas S."/>
            <person name="Chen F."/>
            <person name="Nolan M."/>
            <person name="Bruce D."/>
            <person name="Goodwin L."/>
            <person name="Pitluck S."/>
            <person name="Ivanova N."/>
            <person name="Mavromatis K."/>
            <person name="Mikhailova N."/>
            <person name="Pati A."/>
            <person name="Chen A."/>
            <person name="Palaniappan K."/>
            <person name="Land M."/>
            <person name="Hauser L."/>
            <person name="Chang Y.J."/>
            <person name="Jeffries C.D."/>
            <person name="Chain P."/>
            <person name="Saunders E."/>
            <person name="Brettin T."/>
            <person name="Detter J.C."/>
            <person name="Goker M."/>
            <person name="Bristow J."/>
            <person name="Eisen J.A."/>
            <person name="Markowitz V."/>
            <person name="Hugenholtz P."/>
            <person name="Kyrpides N.C."/>
            <person name="Klenk H.P."/>
            <person name="Han C."/>
        </authorList>
    </citation>
    <scope>NUCLEOTIDE SEQUENCE [LARGE SCALE GENOMIC DNA]</scope>
    <source>
        <strain evidence="3">ATCC 49208 / DSM 771 / VKM B-1644</strain>
    </source>
</reference>
<evidence type="ECO:0000313" key="3">
    <source>
        <dbReference type="Proteomes" id="UP000002217"/>
    </source>
</evidence>
<protein>
    <submittedName>
        <fullName evidence="2">Uncharacterized protein</fullName>
    </submittedName>
</protein>
<dbReference type="KEGG" id="dae:Dtox_2807"/>
<dbReference type="Proteomes" id="UP000002217">
    <property type="component" value="Chromosome"/>
</dbReference>
<dbReference type="STRING" id="485916.Dtox_2807"/>
<dbReference type="eggNOG" id="ENOG5033NPY">
    <property type="taxonomic scope" value="Bacteria"/>
</dbReference>
<dbReference type="EMBL" id="CP001720">
    <property type="protein sequence ID" value="ACV63572.1"/>
    <property type="molecule type" value="Genomic_DNA"/>
</dbReference>
<sequence length="73" mass="8489">MHILEYYKNMNADELEEKLSMLKEEIEDIEDERDAVLGQTGIHLSGGAVKQYEVQINDIKKRIIVIEELLQKS</sequence>
<dbReference type="RefSeq" id="WP_015758265.1">
    <property type="nucleotide sequence ID" value="NC_013216.1"/>
</dbReference>